<feature type="chain" id="PRO_5040107715" evidence="2">
    <location>
        <begin position="20"/>
        <end position="274"/>
    </location>
</feature>
<feature type="compositionally biased region" description="Low complexity" evidence="1">
    <location>
        <begin position="259"/>
        <end position="274"/>
    </location>
</feature>
<reference evidence="4" key="1">
    <citation type="submission" date="2025-08" db="UniProtKB">
        <authorList>
            <consortium name="RefSeq"/>
        </authorList>
    </citation>
    <scope>IDENTIFICATION</scope>
    <source>
        <strain evidence="4">USDA-PBARC FA_bdor</strain>
        <tissue evidence="4">Whole organism</tissue>
    </source>
</reference>
<evidence type="ECO:0000256" key="2">
    <source>
        <dbReference type="SAM" id="SignalP"/>
    </source>
</evidence>
<feature type="region of interest" description="Disordered" evidence="1">
    <location>
        <begin position="124"/>
        <end position="168"/>
    </location>
</feature>
<protein>
    <submittedName>
        <fullName evidence="4">Uncharacterized protein</fullName>
    </submittedName>
</protein>
<organism evidence="3 4">
    <name type="scientific">Fopius arisanus</name>
    <dbReference type="NCBI Taxonomy" id="64838"/>
    <lineage>
        <taxon>Eukaryota</taxon>
        <taxon>Metazoa</taxon>
        <taxon>Ecdysozoa</taxon>
        <taxon>Arthropoda</taxon>
        <taxon>Hexapoda</taxon>
        <taxon>Insecta</taxon>
        <taxon>Pterygota</taxon>
        <taxon>Neoptera</taxon>
        <taxon>Endopterygota</taxon>
        <taxon>Hymenoptera</taxon>
        <taxon>Apocrita</taxon>
        <taxon>Ichneumonoidea</taxon>
        <taxon>Braconidae</taxon>
        <taxon>Opiinae</taxon>
        <taxon>Fopius</taxon>
    </lineage>
</organism>
<evidence type="ECO:0000313" key="3">
    <source>
        <dbReference type="Proteomes" id="UP000694866"/>
    </source>
</evidence>
<dbReference type="GeneID" id="105265869"/>
<dbReference type="Proteomes" id="UP000694866">
    <property type="component" value="Unplaced"/>
</dbReference>
<dbReference type="OrthoDB" id="6066929at2759"/>
<evidence type="ECO:0000256" key="1">
    <source>
        <dbReference type="SAM" id="MobiDB-lite"/>
    </source>
</evidence>
<gene>
    <name evidence="4" type="primary">LOC105265869</name>
</gene>
<feature type="signal peptide" evidence="2">
    <location>
        <begin position="1"/>
        <end position="19"/>
    </location>
</feature>
<dbReference type="AlphaFoldDB" id="A0A9R1T3A0"/>
<proteinExistence type="predicted"/>
<keyword evidence="2" id="KW-0732">Signal</keyword>
<keyword evidence="3" id="KW-1185">Reference proteome</keyword>
<evidence type="ECO:0000313" key="4">
    <source>
        <dbReference type="RefSeq" id="XP_011301942.1"/>
    </source>
</evidence>
<accession>A0A9R1T3A0</accession>
<sequence length="274" mass="31326">MWHVIGITVVFLVSQSVEGSQDVYLSNNEKQKMINRLDAMKMGLSLVPHDAIPKGLKESLRHLQRRSILKMDFRDGPIMHRLSSRSPEFARWAFWPDIESDKIISSMEQHRNHALVLQEGRNPSFSPWGGKRDSSAYKPDPKIRRPARVPFNSWGGKRDGEHTGVIKKPFNSWGGKRSLLIGDILRAPTGDISRNSWRHSVIDNPKLVTLDPHDFPMNDFDEMEKKEFKPEGMSINNNMPRVPFGPWGGRKRQSDESSENYMSVSPSSSYVDSE</sequence>
<feature type="region of interest" description="Disordered" evidence="1">
    <location>
        <begin position="229"/>
        <end position="274"/>
    </location>
</feature>
<dbReference type="KEGG" id="fas:105265869"/>
<dbReference type="RefSeq" id="XP_011301942.1">
    <property type="nucleotide sequence ID" value="XM_011303640.1"/>
</dbReference>
<name>A0A9R1T3A0_9HYME</name>
<feature type="compositionally biased region" description="Basic and acidic residues" evidence="1">
    <location>
        <begin position="130"/>
        <end position="143"/>
    </location>
</feature>